<dbReference type="Gene3D" id="2.60.120.200">
    <property type="match status" value="4"/>
</dbReference>
<dbReference type="Gene3D" id="2.60.40.1120">
    <property type="entry name" value="Carboxypeptidase-like, regulatory domain"/>
    <property type="match status" value="1"/>
</dbReference>
<feature type="region of interest" description="Disordered" evidence="6">
    <location>
        <begin position="423"/>
        <end position="454"/>
    </location>
</feature>
<keyword evidence="2" id="KW-0479">Metal-binding</keyword>
<dbReference type="EMBL" id="JAVDQD010000005">
    <property type="protein sequence ID" value="MDR6240540.1"/>
    <property type="molecule type" value="Genomic_DNA"/>
</dbReference>
<organism evidence="8 9">
    <name type="scientific">Aureibacter tunicatorum</name>
    <dbReference type="NCBI Taxonomy" id="866807"/>
    <lineage>
        <taxon>Bacteria</taxon>
        <taxon>Pseudomonadati</taxon>
        <taxon>Bacteroidota</taxon>
        <taxon>Cytophagia</taxon>
        <taxon>Cytophagales</taxon>
        <taxon>Persicobacteraceae</taxon>
        <taxon>Aureibacter</taxon>
    </lineage>
</organism>
<keyword evidence="3" id="KW-0732">Signal</keyword>
<evidence type="ECO:0000256" key="6">
    <source>
        <dbReference type="SAM" id="MobiDB-lite"/>
    </source>
</evidence>
<dbReference type="InterPro" id="IPR008969">
    <property type="entry name" value="CarboxyPept-like_regulatory"/>
</dbReference>
<feature type="domain" description="Fibronectin type-III" evidence="7">
    <location>
        <begin position="498"/>
        <end position="591"/>
    </location>
</feature>
<evidence type="ECO:0000256" key="5">
    <source>
        <dbReference type="ARBA" id="ARBA00023157"/>
    </source>
</evidence>
<dbReference type="InterPro" id="IPR051360">
    <property type="entry name" value="Neuronal_Pentraxin_Related"/>
</dbReference>
<dbReference type="InterPro" id="IPR013783">
    <property type="entry name" value="Ig-like_fold"/>
</dbReference>
<dbReference type="GO" id="GO:0004553">
    <property type="term" value="F:hydrolase activity, hydrolyzing O-glycosyl compounds"/>
    <property type="evidence" value="ECO:0007669"/>
    <property type="project" value="UniProtKB-ARBA"/>
</dbReference>
<reference evidence="8" key="1">
    <citation type="submission" date="2023-07" db="EMBL/GenBank/DDBJ databases">
        <title>Genomic Encyclopedia of Type Strains, Phase IV (KMG-IV): sequencing the most valuable type-strain genomes for metagenomic binning, comparative biology and taxonomic classification.</title>
        <authorList>
            <person name="Goeker M."/>
        </authorList>
    </citation>
    <scope>NUCLEOTIDE SEQUENCE</scope>
    <source>
        <strain evidence="8">DSM 26174</strain>
    </source>
</reference>
<dbReference type="PROSITE" id="PS50853">
    <property type="entry name" value="FN3"/>
    <property type="match status" value="1"/>
</dbReference>
<dbReference type="SUPFAM" id="SSF49265">
    <property type="entry name" value="Fibronectin type III"/>
    <property type="match status" value="1"/>
</dbReference>
<protein>
    <recommendedName>
        <fullName evidence="7">Fibronectin type-III domain-containing protein</fullName>
    </recommendedName>
</protein>
<name>A0AAE3XRE5_9BACT</name>
<dbReference type="InterPro" id="IPR036116">
    <property type="entry name" value="FN3_sf"/>
</dbReference>
<dbReference type="PANTHER" id="PTHR19277:SF125">
    <property type="entry name" value="B6"/>
    <property type="match status" value="1"/>
</dbReference>
<accession>A0AAE3XRE5</accession>
<keyword evidence="5" id="KW-1015">Disulfide bond</keyword>
<comment type="cofactor">
    <cofactor evidence="1">
        <name>Ca(2+)</name>
        <dbReference type="ChEBI" id="CHEBI:29108"/>
    </cofactor>
</comment>
<feature type="compositionally biased region" description="Polar residues" evidence="6">
    <location>
        <begin position="427"/>
        <end position="454"/>
    </location>
</feature>
<evidence type="ECO:0000256" key="1">
    <source>
        <dbReference type="ARBA" id="ARBA00001913"/>
    </source>
</evidence>
<gene>
    <name evidence="8" type="ORF">HNQ88_003616</name>
</gene>
<dbReference type="Gene3D" id="2.60.40.10">
    <property type="entry name" value="Immunoglobulins"/>
    <property type="match status" value="2"/>
</dbReference>
<evidence type="ECO:0000256" key="2">
    <source>
        <dbReference type="ARBA" id="ARBA00022723"/>
    </source>
</evidence>
<dbReference type="InterPro" id="IPR006558">
    <property type="entry name" value="LamG-like"/>
</dbReference>
<evidence type="ECO:0000256" key="4">
    <source>
        <dbReference type="ARBA" id="ARBA00022837"/>
    </source>
</evidence>
<dbReference type="Pfam" id="PF13385">
    <property type="entry name" value="Laminin_G_3"/>
    <property type="match status" value="4"/>
</dbReference>
<dbReference type="PANTHER" id="PTHR19277">
    <property type="entry name" value="PENTRAXIN"/>
    <property type="match status" value="1"/>
</dbReference>
<dbReference type="RefSeq" id="WP_309940553.1">
    <property type="nucleotide sequence ID" value="NZ_AP025306.1"/>
</dbReference>
<dbReference type="InterPro" id="IPR013320">
    <property type="entry name" value="ConA-like_dom_sf"/>
</dbReference>
<dbReference type="Proteomes" id="UP001185092">
    <property type="component" value="Unassembled WGS sequence"/>
</dbReference>
<sequence>MAENYMKKLKAFWAFRWSSIWSKALLLFGFILYINSLAIAQNRNGAVDLASSGEGAWMRINDEDSSKPMGIESSAFTVEMWVKLQSNNSNDMCFFDFRTKDNRLAFVYKNNTSFRVETRGKVGNTHWSPSGISSSTVFLNNWVHVAFVYNGGSLVQIYINGSRKYSKNFTKDGNNITALYPKPNDHSGDGHCYIGATSPDGTKGKFYVSEVRVWKTNLSSSTISKYYDEEVNKSHPNWGSLVRYYHGTKENIVDNKPYIDDVMNKYDARVNHDTHTRVKDLYPPIKPPAFNNNTFDLNFTANDCQTSDIDVDWVSIHGNTYGYETGNDVKYSISRSKGNHGTEIDRGTSSNYRDTDVSPGDKIRYKLRTYWYVNGVKKYSDDAIYSDYGTIKEQYSAPTNLSATTEKCDKSIDISWSATDNPPKWTVQRSNNSSFSSGNHTATSNLGGTNRSFSHGNQALEQNRYYRVKASGTDGNGCTVSGAWSSGVRGYTSTQPKSPTNFTLSEDIANERINLSWSNPSSSLSDSWVLKKSKSDGSDEVTIDLPLGTRSYQDDDIETCESYRYSIASVNECAVEGVYSPIDKTGNVSIDLSNKITKVEASKGYHPNSVRLQWEVDGSLGDIDRFRIFRSDAEKINYQLIKVVDNDLIFDDETALGGKFYNYKVAGEVACENNTIYTNEPVDLGFMIPYGVANGHVEYEGGNAVEGVTINFEQENASSGKSLEFDGGTRSYVDPKKRIIDMGKADFTLEAWIKTTSKGVGLFANADNDNRWESGEKSFYLDGNGKPTYVGHGCNFIRSTISVNDGQWHHVALSYDYLGGPNPSYAIYVDGENVTAGNSNFTPNRNENPFMMLKIGRNNNNESKNHFDGNMDEIRVWDIARSEEEIKADFKRFLSGGEDNLLVYYRANEGVGTNVYDASNENTVFNKNDGVFVGDITFSDEIPETSKIGITGVTDEFGDYTIDYIPYSSGGEIFRVTPSLGQHAFEPSSRSVYVGDGAQTHNGLDFTDISSFLVQGKVTYKNSEVPVEGVQIMIDGVQAVGVDNKPVRSDENGNYAIDVPIGYHYLSVEKDGHVFSEGFFPPKNEFGDIELHEFTEDLTVNFTDSTKVTVAGRIIGGSREGDKEIGFGKSINNIGIADLTLKLQKEGYDLDVTDDALYGIVSLQTDARTGEYQLELIPEQWIVQKAGNNDYFLDPVDLPVVDLRHSVTELIALDSAEVEGAETVTFDVDTFYYHHKLNYVIQERPDLKVLAKNDKEFKGDSIIVFNNQETGLEDTLFITEPNPFPYPIFQMPKTYEANIYLLQVYRNPLHPDGPVVDEVPVEGAEITVTDNIGLVVEDNTGKTDADGKFTYEFKAGLPSLVRNGDESYTKTFEVDAKVGNIGVKWREDDPFRAYVLGAKPLEGTDFVSYGPEVVEMVLRDPPGSNSYAFIEKGSTYTKKETWQMNLDSNTGLDQTWNNGMYIGAGGGLAGPIIESEYQLDSEIGLEIQRGFDYEGKYSEQWTFTERIETSSDPEDVGSDADVYIGKAYNAFITKTKGLKLIPRQYCIDFGLEYMDIPGSDVVIGIIDGFAVDDGSTATYFAYSQKHIVEELLPELFVLRDELFKGDNYTSNLPYGHRYYGLNNDDNSLVQFKLDSIGQNSALDTANISYTFHGAEGETDSVDFVNEQITQWMNAIATNEAEKAEAEVVKNLSIDGSGGRISEEIEEVYESEYNWTSARRMKFKWNAAFGVKMNGKGYTMNNIFDVGLNFGRGEETKINHSVKFGYVIDERDEGDYYSIDIKHTKGISILNRNKFSDYIPSKGNFIEDQLIRAGIAGGVFAPKIIASKLAYKYTSKSNSFIATAGFVVDVAIFMYETGDVIYNAMNTYDKQGNIREDYDITGFRISSPIFSVRGGQSKCPYEGEEISSFYFDDNDEGVQLHTATLARENPKLDVEPTIRANVPEDQQAVFELKLQNESESDTDIWYDISIDESTNPDGAIILIDGLTAERSFLVPAWETISKTLTIQKGASGVMEYDSIGIILHSQCQFNPMDSQQDIADTIFVSAHFLPECSDVNLANFEENWIINYEDNNQATVKLDSYDLNHSTLEKIDFQYKPLSGDPITVKAYFLDQNSVAYQEFNGPKDVLDEASESFFWDITDLTDREYQVRARSFCADGSVTTTPWVKGTIDRSTPKPFGKPEPTDGILESSEDLAITFNESILTSLVRDNNITLRGILNGADVNHSTSLSLDGIGDYADIPSISLNNKSFTIEFWMQREVGENGVIFSKGSGEDKLEFAFDGNSVKATLGSDVFDIDPSSAYTATYPEHAWHHWAFVYNTESGQFLAYVDDKKVADETGLSFNSVNIESASIGKSATSTGMNIKAKVHEFRIWEEALTLNQVYSRMDATLSGNEIGLYGYWPFDEGLGTLAEDKSSGRNAIVSSGWSLEPGGVAFEFDGTSQYLTANGTNISIGDETDMTIEFWFKAETPSSDMTFLSTGWGENASDEVSNPLYSMAITANSQGNIVVNTNGNAWNAVTNDYFDDKWHHFALIVDRRANAKAYIDGQLQNQIDASEVGGLAGAEFWIGARGRRAEVNGGLSIEVDQYYAGMLDEVRVWNTLRTSEHMDLYRNVKLSGQEVGLQLYYPFETYNNVQGAIIMNESLTDQLDSDIYENGKSAIANSGETYSEFGPAIKDIRPVQDIPFDFVVSDNKIIITPIVDAYRIEGQILEVSVKDIQDLNGNRMQSPAVWTAYVQQNQVKWQESEVTVSIEVGEEHEFTVGIVNAGGIAYDYNLDNIPNWLYTSDASGVVSPNSVKEVTFKVVDGLNTGFYEQGINLSTVLGFDEKLNVSVRVSEDSPEWEVDPSNYQYTMNVFGQLIIGGVVSTDEGDKVGAFVDDVCRGVANVKFIPELDAYEVFLNIYSNEALNPEDIDLRIWDASKGNVHENVTPDLQFVPNKIIGTALNPIDIIASDDITNIVSLRKGWNWISFNLYNQYLSKVDSIIGTIGEDGDIIKGQDGYDLYTEGIGWMGSLTAGDGLEIEEMYKLQIQKDVELKLIGTPASVREYPINVVTGWNYIGFVPQMKMSVREALATLNPTDGDLIKGHHSFAMYTTTLGWIGNLKTLEPNVGYMLFSTKSGTINYPQNSTLSLARQQTEEDSPVVVNASQYADNMSMIASIENAEDFDLTGEEILVAYVGEEARGSSNAVELNDENIYLLPILGNGEASELKFKLIDPLTGEEYEIIESVDYATDQILGSLEAKYPLNIASRITGIGEVQKSVISPNPFDERIIIKMPTAVNSEIEVHLFSTVGQRVFDGALQTNGRGEAILNLDASAVGLVPEGAYVIVVTHGEVTEEHLLIKK</sequence>
<keyword evidence="4" id="KW-0106">Calcium</keyword>
<dbReference type="SMART" id="SM00560">
    <property type="entry name" value="LamGL"/>
    <property type="match status" value="1"/>
</dbReference>
<evidence type="ECO:0000256" key="3">
    <source>
        <dbReference type="ARBA" id="ARBA00022729"/>
    </source>
</evidence>
<dbReference type="InterPro" id="IPR003961">
    <property type="entry name" value="FN3_dom"/>
</dbReference>
<dbReference type="SUPFAM" id="SSF49899">
    <property type="entry name" value="Concanavalin A-like lectins/glucanases"/>
    <property type="match status" value="4"/>
</dbReference>
<evidence type="ECO:0000313" key="9">
    <source>
        <dbReference type="Proteomes" id="UP001185092"/>
    </source>
</evidence>
<evidence type="ECO:0000313" key="8">
    <source>
        <dbReference type="EMBL" id="MDR6240540.1"/>
    </source>
</evidence>
<dbReference type="GO" id="GO:0046872">
    <property type="term" value="F:metal ion binding"/>
    <property type="evidence" value="ECO:0007669"/>
    <property type="project" value="UniProtKB-KW"/>
</dbReference>
<keyword evidence="9" id="KW-1185">Reference proteome</keyword>
<comment type="caution">
    <text evidence="8">The sequence shown here is derived from an EMBL/GenBank/DDBJ whole genome shotgun (WGS) entry which is preliminary data.</text>
</comment>
<dbReference type="GO" id="GO:0005975">
    <property type="term" value="P:carbohydrate metabolic process"/>
    <property type="evidence" value="ECO:0007669"/>
    <property type="project" value="UniProtKB-ARBA"/>
</dbReference>
<proteinExistence type="predicted"/>
<evidence type="ECO:0000259" key="7">
    <source>
        <dbReference type="PROSITE" id="PS50853"/>
    </source>
</evidence>
<feature type="region of interest" description="Disordered" evidence="6">
    <location>
        <begin position="337"/>
        <end position="356"/>
    </location>
</feature>
<dbReference type="SUPFAM" id="SSF49464">
    <property type="entry name" value="Carboxypeptidase regulatory domain-like"/>
    <property type="match status" value="1"/>
</dbReference>